<proteinExistence type="predicted"/>
<dbReference type="RefSeq" id="WP_242941177.1">
    <property type="nucleotide sequence ID" value="NZ_FQXV01000005.1"/>
</dbReference>
<protein>
    <recommendedName>
        <fullName evidence="1">HD/PDEase domain-containing protein</fullName>
    </recommendedName>
</protein>
<dbReference type="STRING" id="1123282.SAMN02745823_01842"/>
<reference evidence="2 3" key="1">
    <citation type="submission" date="2016-11" db="EMBL/GenBank/DDBJ databases">
        <authorList>
            <person name="Jaros S."/>
            <person name="Januszkiewicz K."/>
            <person name="Wedrychowicz H."/>
        </authorList>
    </citation>
    <scope>NUCLEOTIDE SEQUENCE [LARGE SCALE GENOMIC DNA]</scope>
    <source>
        <strain evidence="2 3">DSM 10068</strain>
    </source>
</reference>
<accession>A0A1M5XIE2</accession>
<dbReference type="CDD" id="cd00077">
    <property type="entry name" value="HDc"/>
    <property type="match status" value="1"/>
</dbReference>
<dbReference type="EMBL" id="FQXV01000005">
    <property type="protein sequence ID" value="SHH99526.1"/>
    <property type="molecule type" value="Genomic_DNA"/>
</dbReference>
<organism evidence="2 3">
    <name type="scientific">Sporobacter termitidis DSM 10068</name>
    <dbReference type="NCBI Taxonomy" id="1123282"/>
    <lineage>
        <taxon>Bacteria</taxon>
        <taxon>Bacillati</taxon>
        <taxon>Bacillota</taxon>
        <taxon>Clostridia</taxon>
        <taxon>Eubacteriales</taxon>
        <taxon>Oscillospiraceae</taxon>
        <taxon>Sporobacter</taxon>
    </lineage>
</organism>
<dbReference type="AlphaFoldDB" id="A0A1M5XIE2"/>
<dbReference type="Proteomes" id="UP000183995">
    <property type="component" value="Unassembled WGS sequence"/>
</dbReference>
<dbReference type="SMART" id="SM00471">
    <property type="entry name" value="HDc"/>
    <property type="match status" value="1"/>
</dbReference>
<dbReference type="InterPro" id="IPR003607">
    <property type="entry name" value="HD/PDEase_dom"/>
</dbReference>
<name>A0A1M5XIE2_9FIRM</name>
<keyword evidence="3" id="KW-1185">Reference proteome</keyword>
<sequence>MPKDSKAAAELMRRYGALKEKVVERKAAFKALCDFIESKTEWLTAPASTRFHLSKKHGLLEHSCNVAETMLKIKDALAPGISDESCVIVALLHDLGKAGMPGSPQYLAGLPAERQNRYGHPGWAPYRFNNDLTYLSVPVRSLYLALPHLPLSEEEAQAIVYHDGQYVEDNRSVARHETPLTLLLQYADNWCAFVTESAYTRP</sequence>
<dbReference type="Gene3D" id="1.10.3210.10">
    <property type="entry name" value="Hypothetical protein af1432"/>
    <property type="match status" value="1"/>
</dbReference>
<dbReference type="Pfam" id="PF01966">
    <property type="entry name" value="HD"/>
    <property type="match status" value="1"/>
</dbReference>
<feature type="domain" description="HD/PDEase" evidence="1">
    <location>
        <begin position="55"/>
        <end position="202"/>
    </location>
</feature>
<evidence type="ECO:0000313" key="2">
    <source>
        <dbReference type="EMBL" id="SHH99526.1"/>
    </source>
</evidence>
<gene>
    <name evidence="2" type="ORF">SAMN02745823_01842</name>
</gene>
<evidence type="ECO:0000313" key="3">
    <source>
        <dbReference type="Proteomes" id="UP000183995"/>
    </source>
</evidence>
<evidence type="ECO:0000259" key="1">
    <source>
        <dbReference type="SMART" id="SM00471"/>
    </source>
</evidence>
<dbReference type="InterPro" id="IPR006674">
    <property type="entry name" value="HD_domain"/>
</dbReference>
<dbReference type="SUPFAM" id="SSF109604">
    <property type="entry name" value="HD-domain/PDEase-like"/>
    <property type="match status" value="1"/>
</dbReference>